<comment type="caution">
    <text evidence="2">The sequence shown here is derived from an EMBL/GenBank/DDBJ whole genome shotgun (WGS) entry which is preliminary data.</text>
</comment>
<sequence>MTAPMRSLASCRQVPASVAAPRLLRRNYASESDDPIAQSPFFAKLAQAPGAIDAIEKLTALLERKTGKSIRTGEVPSVADLYKLSSDEELKEATKRIMTILKESNIEFDEQDRATALEEMRKLTSEPSCRRFSSGLHQSSLPRPSSSWHYKFSSSTASQVERRFFDLTFVPTPPTKLNAIPTRPHRVPKMRSGRAALLVSLVLALALASQAKSHHHGMRRSAATHLNEAGPLTQRSSVEQEYERLARHVPAARRGLFDILRRHPSEQSLARRDSSTHGSGGNGSGSGSAPGSGSSGKQCKKPATPTSDNATPPSTQPSSPAALPNPPPAPANPTKTTSRAVTTSGQHIVPNNKDVTGNITPASKPTSSTPPSTLPNTPAPSTTQPGSPAPATTAPATPATPPSAPSGRTCKRPANPSSTTTQPTDSDLPSTLTAPPSSQPTPPVAEQPSNPNQKVVSEAKQPSGAKTPLEEGHITPAHGTHLGLHLTPEQTVGTRQGFQT</sequence>
<dbReference type="eggNOG" id="ENOG502R2Q6">
    <property type="taxonomic scope" value="Eukaryota"/>
</dbReference>
<dbReference type="Proteomes" id="UP000009131">
    <property type="component" value="Unassembled WGS sequence"/>
</dbReference>
<name>G7DUY1_MIXOS</name>
<feature type="compositionally biased region" description="Gly residues" evidence="1">
    <location>
        <begin position="278"/>
        <end position="294"/>
    </location>
</feature>
<feature type="compositionally biased region" description="Basic and acidic residues" evidence="1">
    <location>
        <begin position="263"/>
        <end position="275"/>
    </location>
</feature>
<keyword evidence="3" id="KW-1185">Reference proteome</keyword>
<dbReference type="HOGENOM" id="CLU_545229_0_0_1"/>
<gene>
    <name evidence="2" type="primary">Mo01042</name>
    <name evidence="2" type="ORF">E5Q_01042</name>
</gene>
<proteinExistence type="predicted"/>
<evidence type="ECO:0000313" key="3">
    <source>
        <dbReference type="Proteomes" id="UP000009131"/>
    </source>
</evidence>
<dbReference type="AlphaFoldDB" id="G7DUY1"/>
<dbReference type="RefSeq" id="XP_014565964.1">
    <property type="nucleotide sequence ID" value="XM_014710478.1"/>
</dbReference>
<dbReference type="EMBL" id="BABT02000032">
    <property type="protein sequence ID" value="GAA94391.1"/>
    <property type="molecule type" value="Genomic_DNA"/>
</dbReference>
<reference evidence="2 3" key="2">
    <citation type="journal article" date="2012" name="Open Biol.">
        <title>Characteristics of nucleosomes and linker DNA regions on the genome of the basidiomycete Mixia osmundae revealed by mono- and dinucleosome mapping.</title>
        <authorList>
            <person name="Nishida H."/>
            <person name="Kondo S."/>
            <person name="Matsumoto T."/>
            <person name="Suzuki Y."/>
            <person name="Yoshikawa H."/>
            <person name="Taylor T.D."/>
            <person name="Sugiyama J."/>
        </authorList>
    </citation>
    <scope>NUCLEOTIDE SEQUENCE [LARGE SCALE GENOMIC DNA]</scope>
    <source>
        <strain evidence="3">CBS 9802 / IAM 14324 / JCM 22182 / KY 12970</strain>
    </source>
</reference>
<feature type="compositionally biased region" description="Low complexity" evidence="1">
    <location>
        <begin position="416"/>
        <end position="431"/>
    </location>
</feature>
<evidence type="ECO:0000256" key="1">
    <source>
        <dbReference type="SAM" id="MobiDB-lite"/>
    </source>
</evidence>
<reference evidence="2 3" key="1">
    <citation type="journal article" date="2011" name="J. Gen. Appl. Microbiol.">
        <title>Draft genome sequencing of the enigmatic basidiomycete Mixia osmundae.</title>
        <authorList>
            <person name="Nishida H."/>
            <person name="Nagatsuka Y."/>
            <person name="Sugiyama J."/>
        </authorList>
    </citation>
    <scope>NUCLEOTIDE SEQUENCE [LARGE SCALE GENOMIC DNA]</scope>
    <source>
        <strain evidence="3">CBS 9802 / IAM 14324 / JCM 22182 / KY 12970</strain>
    </source>
</reference>
<feature type="compositionally biased region" description="Polar residues" evidence="1">
    <location>
        <begin position="488"/>
        <end position="500"/>
    </location>
</feature>
<feature type="region of interest" description="Disordered" evidence="1">
    <location>
        <begin position="215"/>
        <end position="241"/>
    </location>
</feature>
<dbReference type="InParanoid" id="G7DUY1"/>
<organism evidence="2 3">
    <name type="scientific">Mixia osmundae (strain CBS 9802 / IAM 14324 / JCM 22182 / KY 12970)</name>
    <dbReference type="NCBI Taxonomy" id="764103"/>
    <lineage>
        <taxon>Eukaryota</taxon>
        <taxon>Fungi</taxon>
        <taxon>Dikarya</taxon>
        <taxon>Basidiomycota</taxon>
        <taxon>Pucciniomycotina</taxon>
        <taxon>Mixiomycetes</taxon>
        <taxon>Mixiales</taxon>
        <taxon>Mixiaceae</taxon>
        <taxon>Mixia</taxon>
    </lineage>
</organism>
<evidence type="ECO:0000313" key="2">
    <source>
        <dbReference type="EMBL" id="GAA94391.1"/>
    </source>
</evidence>
<feature type="compositionally biased region" description="Low complexity" evidence="1">
    <location>
        <begin position="360"/>
        <end position="397"/>
    </location>
</feature>
<feature type="compositionally biased region" description="Low complexity" evidence="1">
    <location>
        <begin position="310"/>
        <end position="322"/>
    </location>
</feature>
<feature type="compositionally biased region" description="Polar residues" evidence="1">
    <location>
        <begin position="334"/>
        <end position="346"/>
    </location>
</feature>
<accession>G7DUY1</accession>
<feature type="region of interest" description="Disordered" evidence="1">
    <location>
        <begin position="263"/>
        <end position="500"/>
    </location>
</feature>
<dbReference type="OrthoDB" id="10008801at2759"/>
<protein>
    <submittedName>
        <fullName evidence="2">Uncharacterized protein</fullName>
    </submittedName>
</protein>